<proteinExistence type="predicted"/>
<evidence type="ECO:0000313" key="3">
    <source>
        <dbReference type="Proteomes" id="UP000008456"/>
    </source>
</evidence>
<dbReference type="PANTHER" id="PTHR14209">
    <property type="entry name" value="ISOAMYL ACETATE-HYDROLYZING ESTERASE 1"/>
    <property type="match status" value="1"/>
</dbReference>
<dbReference type="EC" id="3.1.1.1" evidence="2"/>
<protein>
    <submittedName>
        <fullName evidence="2">Esterase</fullName>
        <ecNumber evidence="2">3.1.1.1</ecNumber>
    </submittedName>
</protein>
<dbReference type="Pfam" id="PF13472">
    <property type="entry name" value="Lipase_GDSL_2"/>
    <property type="match status" value="1"/>
</dbReference>
<sequence>MKKIVLFGDSITAGRFIEAVSPILVDDIKKDITRMHLETVEIINAGSRSADTTEDGLKRLQREVLDEQPDIVTIFFGANDVAEYCLVEVEQYINNLNFMVEQIGHDKVILITPSYINSDKKVDRPQERLQEYQRRVKQLGRDLSVPVVDLYKAMCSYPGSNEFLQVDGLHFSKVGYELLSALIVQELKSKLKKIKIKEKT</sequence>
<dbReference type="InterPro" id="IPR036514">
    <property type="entry name" value="SGNH_hydro_sf"/>
</dbReference>
<dbReference type="Gene3D" id="3.40.50.1110">
    <property type="entry name" value="SGNH hydrolase"/>
    <property type="match status" value="1"/>
</dbReference>
<keyword evidence="3" id="KW-1185">Reference proteome</keyword>
<dbReference type="GO" id="GO:0106435">
    <property type="term" value="F:carboxylesterase activity"/>
    <property type="evidence" value="ECO:0007669"/>
    <property type="project" value="UniProtKB-EC"/>
</dbReference>
<keyword evidence="2" id="KW-0378">Hydrolase</keyword>
<feature type="domain" description="SGNH hydrolase-type esterase" evidence="1">
    <location>
        <begin position="6"/>
        <end position="178"/>
    </location>
</feature>
<evidence type="ECO:0000259" key="1">
    <source>
        <dbReference type="Pfam" id="PF13472"/>
    </source>
</evidence>
<dbReference type="Proteomes" id="UP000008456">
    <property type="component" value="Chromosome"/>
</dbReference>
<dbReference type="HOGENOM" id="CLU_051989_8_0_9"/>
<dbReference type="SUPFAM" id="SSF52266">
    <property type="entry name" value="SGNH hydrolase"/>
    <property type="match status" value="1"/>
</dbReference>
<dbReference type="InterPro" id="IPR045136">
    <property type="entry name" value="Iah1-like"/>
</dbReference>
<dbReference type="OrthoDB" id="388542at2"/>
<evidence type="ECO:0000313" key="2">
    <source>
        <dbReference type="EMBL" id="BAK20723.1"/>
    </source>
</evidence>
<reference key="2">
    <citation type="submission" date="2011-04" db="EMBL/GenBank/DDBJ databases">
        <title>Whole genome sequence of Melissococcus plutonius ATCC 35311.</title>
        <authorList>
            <person name="Okumura K."/>
            <person name="Arai R."/>
            <person name="Osaki M."/>
            <person name="Okura M."/>
            <person name="Kirikae T."/>
            <person name="Takamatsu D."/>
            <person name="Akiyama T."/>
        </authorList>
    </citation>
    <scope>NUCLEOTIDE SEQUENCE</scope>
    <source>
        <strain>ATCC 35311</strain>
    </source>
</reference>
<accession>F3Y895</accession>
<dbReference type="STRING" id="940190.MPTP_0225"/>
<dbReference type="EMBL" id="AP012200">
    <property type="protein sequence ID" value="BAK20723.1"/>
    <property type="molecule type" value="Genomic_DNA"/>
</dbReference>
<name>F3Y895_MELPT</name>
<reference evidence="2 3" key="1">
    <citation type="journal article" date="2011" name="J. Bacteriol.">
        <title>Complete genome sequence of Melissococcus plutonius ATCC 35311.</title>
        <authorList>
            <person name="Okumura K."/>
            <person name="Arai R."/>
            <person name="Okura M."/>
            <person name="Kirikae T."/>
            <person name="Takamatsu D."/>
            <person name="Osaki M."/>
            <person name="Miyoshi-Akiyama T."/>
        </authorList>
    </citation>
    <scope>NUCLEOTIDE SEQUENCE [LARGE SCALE GENOMIC DNA]</scope>
    <source>
        <strain evidence="3">ATCC 35311 / CIP 104052 / LMG 20360 / NCIMB 702443</strain>
    </source>
</reference>
<dbReference type="KEGG" id="mps:MPTP_0225"/>
<dbReference type="RefSeq" id="WP_013773161.1">
    <property type="nucleotide sequence ID" value="NC_015516.1"/>
</dbReference>
<dbReference type="InterPro" id="IPR013830">
    <property type="entry name" value="SGNH_hydro"/>
</dbReference>
<dbReference type="PANTHER" id="PTHR14209:SF19">
    <property type="entry name" value="ISOAMYL ACETATE-HYDROLYZING ESTERASE 1 HOMOLOG"/>
    <property type="match status" value="1"/>
</dbReference>
<dbReference type="AlphaFoldDB" id="F3Y895"/>
<gene>
    <name evidence="2" type="ordered locus">MPTP_0225</name>
</gene>
<organism evidence="2 3">
    <name type="scientific">Melissococcus plutonius (strain ATCC 35311 / DSM 29964 / CIP 104052 / LMG 20360 / NCIMB 702443)</name>
    <dbReference type="NCBI Taxonomy" id="940190"/>
    <lineage>
        <taxon>Bacteria</taxon>
        <taxon>Bacillati</taxon>
        <taxon>Bacillota</taxon>
        <taxon>Bacilli</taxon>
        <taxon>Lactobacillales</taxon>
        <taxon>Enterococcaceae</taxon>
        <taxon>Melissococcus</taxon>
    </lineage>
</organism>